<evidence type="ECO:0000313" key="5">
    <source>
        <dbReference type="EMBL" id="KAF4401277.1"/>
    </source>
</evidence>
<name>A0A7J6FBA6_CANSA</name>
<dbReference type="PANTHER" id="PTHR31623:SF20">
    <property type="entry name" value="VINORINE SYNTHASE-LIKE"/>
    <property type="match status" value="1"/>
</dbReference>
<dbReference type="GO" id="GO:0016746">
    <property type="term" value="F:acyltransferase activity"/>
    <property type="evidence" value="ECO:0007669"/>
    <property type="project" value="UniProtKB-KW"/>
</dbReference>
<comment type="similarity">
    <text evidence="1">Belongs to the plant acyltransferase family.</text>
</comment>
<keyword evidence="3" id="KW-0012">Acyltransferase</keyword>
<evidence type="ECO:0000313" key="7">
    <source>
        <dbReference type="Proteomes" id="UP000583929"/>
    </source>
</evidence>
<dbReference type="PANTHER" id="PTHR31623">
    <property type="entry name" value="F21J9.9"/>
    <property type="match status" value="1"/>
</dbReference>
<comment type="caution">
    <text evidence="4">The sequence shown here is derived from an EMBL/GenBank/DDBJ whole genome shotgun (WGS) entry which is preliminary data.</text>
</comment>
<dbReference type="Pfam" id="PF02458">
    <property type="entry name" value="Transferase"/>
    <property type="match status" value="1"/>
</dbReference>
<sequence length="463" mass="51953">MELRITSRETVKPSSLSKYHLQPYKLCLFDQFTPMTYVSLVIFYRTPLLHNSNSNLTYLKNSLSETLNLFYPLSGKTKDNLYVDDFDTGVTYMEAEVSCSMAEFFKLGQTNLLNELVPFPPLRNEVVEASPKKEVLNIPHVIGFQVNVFDCGGIALGTSFSHKVADAGTMSHFLKAWATISSRHHSASSDQDGIITGPNCSHASLVFPPLNSVPQKYKTTTEKMWFNKKSLVTKRVVFDENSIAVLKDLAKSDQVLRPSRNDVLTCFIWKHVSVAAATAKGGKARPSVAGLAVNLRPRMKSKLALDNSIGNLFWWTRSATVPDVRTVGISELVRVMRESLVSFNESVKRSEESDDVGLAMVSEYYDAMETWFESRETDYYIFTNWSGFYSEVDFGWGKPVWIGAHGRIGGERFMKVQVLVEIPGGKGVEAFLTLEEDEMVVLEKDPKFLEFASFNPQYVPGGD</sequence>
<gene>
    <name evidence="4" type="ORF">F8388_002565</name>
    <name evidence="5" type="ORF">G4B88_014118</name>
</gene>
<dbReference type="EMBL" id="JAATIP010000137">
    <property type="protein sequence ID" value="KAF4367954.1"/>
    <property type="molecule type" value="Genomic_DNA"/>
</dbReference>
<reference evidence="6 7" key="1">
    <citation type="journal article" date="2020" name="bioRxiv">
        <title>Sequence and annotation of 42 cannabis genomes reveals extensive copy number variation in cannabinoid synthesis and pathogen resistance genes.</title>
        <authorList>
            <person name="Mckernan K.J."/>
            <person name="Helbert Y."/>
            <person name="Kane L.T."/>
            <person name="Ebling H."/>
            <person name="Zhang L."/>
            <person name="Liu B."/>
            <person name="Eaton Z."/>
            <person name="Mclaughlin S."/>
            <person name="Kingan S."/>
            <person name="Baybayan P."/>
            <person name="Concepcion G."/>
            <person name="Jordan M."/>
            <person name="Riva A."/>
            <person name="Barbazuk W."/>
            <person name="Harkins T."/>
        </authorList>
    </citation>
    <scope>NUCLEOTIDE SEQUENCE [LARGE SCALE GENOMIC DNA]</scope>
    <source>
        <strain evidence="6 7">cv. Jamaican Lion 4</strain>
        <strain evidence="5">Father</strain>
        <strain evidence="4">Mother</strain>
        <tissue evidence="4">Leaf</tissue>
    </source>
</reference>
<protein>
    <submittedName>
        <fullName evidence="4">Uncharacterized protein</fullName>
    </submittedName>
</protein>
<evidence type="ECO:0000256" key="1">
    <source>
        <dbReference type="ARBA" id="ARBA00009861"/>
    </source>
</evidence>
<keyword evidence="7" id="KW-1185">Reference proteome</keyword>
<dbReference type="Gene3D" id="3.30.559.10">
    <property type="entry name" value="Chloramphenicol acetyltransferase-like domain"/>
    <property type="match status" value="2"/>
</dbReference>
<dbReference type="Proteomes" id="UP000583929">
    <property type="component" value="Unassembled WGS sequence"/>
</dbReference>
<dbReference type="AlphaFoldDB" id="A0A7J6FBA6"/>
<evidence type="ECO:0000256" key="2">
    <source>
        <dbReference type="ARBA" id="ARBA00022679"/>
    </source>
</evidence>
<accession>A0A7J6FBA6</accession>
<evidence type="ECO:0000313" key="6">
    <source>
        <dbReference type="Proteomes" id="UP000525078"/>
    </source>
</evidence>
<keyword evidence="2" id="KW-0808">Transferase</keyword>
<dbReference type="InterPro" id="IPR023213">
    <property type="entry name" value="CAT-like_dom_sf"/>
</dbReference>
<organism evidence="4 6">
    <name type="scientific">Cannabis sativa</name>
    <name type="common">Hemp</name>
    <name type="synonym">Marijuana</name>
    <dbReference type="NCBI Taxonomy" id="3483"/>
    <lineage>
        <taxon>Eukaryota</taxon>
        <taxon>Viridiplantae</taxon>
        <taxon>Streptophyta</taxon>
        <taxon>Embryophyta</taxon>
        <taxon>Tracheophyta</taxon>
        <taxon>Spermatophyta</taxon>
        <taxon>Magnoliopsida</taxon>
        <taxon>eudicotyledons</taxon>
        <taxon>Gunneridae</taxon>
        <taxon>Pentapetalae</taxon>
        <taxon>rosids</taxon>
        <taxon>fabids</taxon>
        <taxon>Rosales</taxon>
        <taxon>Cannabaceae</taxon>
        <taxon>Cannabis</taxon>
    </lineage>
</organism>
<dbReference type="Proteomes" id="UP000525078">
    <property type="component" value="Unassembled WGS sequence"/>
</dbReference>
<evidence type="ECO:0000313" key="4">
    <source>
        <dbReference type="EMBL" id="KAF4367954.1"/>
    </source>
</evidence>
<proteinExistence type="inferred from homology"/>
<evidence type="ECO:0000256" key="3">
    <source>
        <dbReference type="ARBA" id="ARBA00023315"/>
    </source>
</evidence>
<dbReference type="EMBL" id="JAATIQ010000013">
    <property type="protein sequence ID" value="KAF4401277.1"/>
    <property type="molecule type" value="Genomic_DNA"/>
</dbReference>